<keyword evidence="3" id="KW-1185">Reference proteome</keyword>
<name>A0ABU5EKG3_9PROT</name>
<dbReference type="Gene3D" id="3.10.450.160">
    <property type="entry name" value="inner membrane protein cigr"/>
    <property type="match status" value="1"/>
</dbReference>
<feature type="region of interest" description="Disordered" evidence="1">
    <location>
        <begin position="57"/>
        <end position="77"/>
    </location>
</feature>
<evidence type="ECO:0000256" key="1">
    <source>
        <dbReference type="SAM" id="MobiDB-lite"/>
    </source>
</evidence>
<dbReference type="RefSeq" id="WP_320510738.1">
    <property type="nucleotide sequence ID" value="NZ_JAXCLW010000012.1"/>
</dbReference>
<protein>
    <submittedName>
        <fullName evidence="2">Uncharacterized protein</fullName>
    </submittedName>
</protein>
<feature type="compositionally biased region" description="Low complexity" evidence="1">
    <location>
        <begin position="68"/>
        <end position="77"/>
    </location>
</feature>
<evidence type="ECO:0000313" key="2">
    <source>
        <dbReference type="EMBL" id="MDY0885663.1"/>
    </source>
</evidence>
<comment type="caution">
    <text evidence="2">The sequence shown here is derived from an EMBL/GenBank/DDBJ whole genome shotgun (WGS) entry which is preliminary data.</text>
</comment>
<sequence length="145" mass="15588">MAVAPAPHAITATHIGEQLADSSPSVGAIVISEVARRIIADYYQQRYDQWVAIDSGHQGKKNKQKHMPPGLAKKGGLPPGIQQKLARGGTLPPGLAYRNLPPDLLQQLPPLQAGYRYVIIDDRVMLIRAATNLIIDALQVAAASL</sequence>
<evidence type="ECO:0000313" key="3">
    <source>
        <dbReference type="Proteomes" id="UP001279642"/>
    </source>
</evidence>
<dbReference type="Proteomes" id="UP001279642">
    <property type="component" value="Unassembled WGS sequence"/>
</dbReference>
<accession>A0ABU5EKG3</accession>
<reference evidence="2 3" key="1">
    <citation type="journal article" date="2016" name="Antonie Van Leeuwenhoek">
        <title>Dongia soli sp. nov., isolated from soil from Dokdo, Korea.</title>
        <authorList>
            <person name="Kim D.U."/>
            <person name="Lee H."/>
            <person name="Kim H."/>
            <person name="Kim S.G."/>
            <person name="Ka J.O."/>
        </authorList>
    </citation>
    <scope>NUCLEOTIDE SEQUENCE [LARGE SCALE GENOMIC DNA]</scope>
    <source>
        <strain evidence="2 3">D78</strain>
    </source>
</reference>
<dbReference type="EMBL" id="JAXCLW010000012">
    <property type="protein sequence ID" value="MDY0885663.1"/>
    <property type="molecule type" value="Genomic_DNA"/>
</dbReference>
<organism evidence="2 3">
    <name type="scientific">Dongia soli</name>
    <dbReference type="NCBI Taxonomy" id="600628"/>
    <lineage>
        <taxon>Bacteria</taxon>
        <taxon>Pseudomonadati</taxon>
        <taxon>Pseudomonadota</taxon>
        <taxon>Alphaproteobacteria</taxon>
        <taxon>Rhodospirillales</taxon>
        <taxon>Dongiaceae</taxon>
        <taxon>Dongia</taxon>
    </lineage>
</organism>
<proteinExistence type="predicted"/>
<gene>
    <name evidence="2" type="ORF">SMD27_22690</name>
</gene>